<protein>
    <submittedName>
        <fullName evidence="1">Uncharacterized protein</fullName>
    </submittedName>
</protein>
<accession>A0A8R1Z097</accession>
<reference evidence="2" key="1">
    <citation type="journal article" date="2008" name="Nat. Genet.">
        <title>The Pristionchus pacificus genome provides a unique perspective on nematode lifestyle and parasitism.</title>
        <authorList>
            <person name="Dieterich C."/>
            <person name="Clifton S.W."/>
            <person name="Schuster L.N."/>
            <person name="Chinwalla A."/>
            <person name="Delehaunty K."/>
            <person name="Dinkelacker I."/>
            <person name="Fulton L."/>
            <person name="Fulton R."/>
            <person name="Godfrey J."/>
            <person name="Minx P."/>
            <person name="Mitreva M."/>
            <person name="Roeseler W."/>
            <person name="Tian H."/>
            <person name="Witte H."/>
            <person name="Yang S.P."/>
            <person name="Wilson R.K."/>
            <person name="Sommer R.J."/>
        </authorList>
    </citation>
    <scope>NUCLEOTIDE SEQUENCE [LARGE SCALE GENOMIC DNA]</scope>
    <source>
        <strain evidence="2">PS312</strain>
    </source>
</reference>
<organism evidence="1 2">
    <name type="scientific">Pristionchus pacificus</name>
    <name type="common">Parasitic nematode worm</name>
    <dbReference type="NCBI Taxonomy" id="54126"/>
    <lineage>
        <taxon>Eukaryota</taxon>
        <taxon>Metazoa</taxon>
        <taxon>Ecdysozoa</taxon>
        <taxon>Nematoda</taxon>
        <taxon>Chromadorea</taxon>
        <taxon>Rhabditida</taxon>
        <taxon>Rhabditina</taxon>
        <taxon>Diplogasteromorpha</taxon>
        <taxon>Diplogasteroidea</taxon>
        <taxon>Neodiplogasteridae</taxon>
        <taxon>Pristionchus</taxon>
    </lineage>
</organism>
<evidence type="ECO:0000313" key="2">
    <source>
        <dbReference type="Proteomes" id="UP000005239"/>
    </source>
</evidence>
<gene>
    <name evidence="1" type="primary">WBGene00276187</name>
</gene>
<dbReference type="EnsemblMetazoa" id="PPA37818.1">
    <property type="protein sequence ID" value="PPA37818.1"/>
    <property type="gene ID" value="WBGene00276187"/>
</dbReference>
<proteinExistence type="predicted"/>
<dbReference type="AlphaFoldDB" id="A0A2A6CRM1"/>
<evidence type="ECO:0000313" key="1">
    <source>
        <dbReference type="EnsemblMetazoa" id="PPA37818.1"/>
    </source>
</evidence>
<keyword evidence="2" id="KW-1185">Reference proteome</keyword>
<dbReference type="Proteomes" id="UP000005239">
    <property type="component" value="Unassembled WGS sequence"/>
</dbReference>
<name>A0A2A6CRM1_PRIPA</name>
<reference evidence="1" key="2">
    <citation type="submission" date="2022-06" db="UniProtKB">
        <authorList>
            <consortium name="EnsemblMetazoa"/>
        </authorList>
    </citation>
    <scope>IDENTIFICATION</scope>
    <source>
        <strain evidence="1">PS312</strain>
    </source>
</reference>
<sequence length="69" mass="7845">MAVPFLALLLLLSVVPTTVETRELYDHRMPRLGSFTGRQVMDNRKGGRPLFFLFRPNTNIDIPDGIESN</sequence>
<accession>A0A2A6CRM1</accession>